<reference evidence="2" key="1">
    <citation type="submission" date="2021-01" db="EMBL/GenBank/DDBJ databases">
        <title>Metabolic potential, ecology and presence of endohyphal bacteria is reflected in genomic diversity of Mucoromycotina.</title>
        <authorList>
            <person name="Muszewska A."/>
            <person name="Okrasinska A."/>
            <person name="Steczkiewicz K."/>
            <person name="Drgas O."/>
            <person name="Orlowska M."/>
            <person name="Perlinska-Lenart U."/>
            <person name="Aleksandrzak-Piekarczyk T."/>
            <person name="Szatraj K."/>
            <person name="Zielenkiewicz U."/>
            <person name="Pilsyk S."/>
            <person name="Malc E."/>
            <person name="Mieczkowski P."/>
            <person name="Kruszewska J.S."/>
            <person name="Biernat P."/>
            <person name="Pawlowska J."/>
        </authorList>
    </citation>
    <scope>NUCLEOTIDE SEQUENCE</scope>
    <source>
        <strain evidence="2">WA0000018081</strain>
    </source>
</reference>
<dbReference type="Proteomes" id="UP000613177">
    <property type="component" value="Unassembled WGS sequence"/>
</dbReference>
<protein>
    <submittedName>
        <fullName evidence="2">Uncharacterized protein</fullName>
    </submittedName>
</protein>
<gene>
    <name evidence="2" type="ORF">INT48_003760</name>
</gene>
<feature type="non-terminal residue" evidence="2">
    <location>
        <position position="1"/>
    </location>
</feature>
<dbReference type="AlphaFoldDB" id="A0A8H7SW42"/>
<dbReference type="EMBL" id="JAEPRE010000021">
    <property type="protein sequence ID" value="KAG2236141.1"/>
    <property type="molecule type" value="Genomic_DNA"/>
</dbReference>
<feature type="region of interest" description="Disordered" evidence="1">
    <location>
        <begin position="81"/>
        <end position="110"/>
    </location>
</feature>
<sequence length="291" mass="33148">AIKTKLSEKSLKSYQQLFDSIQNSLERFDNETATNWKQNWMRITQNFLLKLSPTTSESFSHQSTKNGDDSGEDLNIKKQKHLETSNVSSEEQSVSSQESQPSLYTTDTDSTEVDFDRMSPYFFFNEDNINNDGNELNTGKFKKKNVSKSVIINQQVKNLRDNAAVMIDSSKATNNNNITVNGIDYIGDTDYLYQLNVFEDIMITSSVSTLITPSNLASLKTFGETLNSLYHLKSKLMELSNKIKTGKVKETRKFDLVDAFDTDDNADEEEDDETNVFYASKSKKIRTNEEE</sequence>
<feature type="compositionally biased region" description="Low complexity" evidence="1">
    <location>
        <begin position="85"/>
        <end position="102"/>
    </location>
</feature>
<accession>A0A8H7SW42</accession>
<name>A0A8H7SW42_9FUNG</name>
<comment type="caution">
    <text evidence="2">The sequence shown here is derived from an EMBL/GenBank/DDBJ whole genome shotgun (WGS) entry which is preliminary data.</text>
</comment>
<evidence type="ECO:0000313" key="2">
    <source>
        <dbReference type="EMBL" id="KAG2236141.1"/>
    </source>
</evidence>
<evidence type="ECO:0000256" key="1">
    <source>
        <dbReference type="SAM" id="MobiDB-lite"/>
    </source>
</evidence>
<organism evidence="2 3">
    <name type="scientific">Thamnidium elegans</name>
    <dbReference type="NCBI Taxonomy" id="101142"/>
    <lineage>
        <taxon>Eukaryota</taxon>
        <taxon>Fungi</taxon>
        <taxon>Fungi incertae sedis</taxon>
        <taxon>Mucoromycota</taxon>
        <taxon>Mucoromycotina</taxon>
        <taxon>Mucoromycetes</taxon>
        <taxon>Mucorales</taxon>
        <taxon>Mucorineae</taxon>
        <taxon>Mucoraceae</taxon>
        <taxon>Thamnidium</taxon>
    </lineage>
</organism>
<keyword evidence="3" id="KW-1185">Reference proteome</keyword>
<evidence type="ECO:0000313" key="3">
    <source>
        <dbReference type="Proteomes" id="UP000613177"/>
    </source>
</evidence>
<proteinExistence type="predicted"/>